<dbReference type="AlphaFoldDB" id="A0A6C0C2H2"/>
<protein>
    <recommendedName>
        <fullName evidence="3">Cytochrome b561 domain-containing protein</fullName>
    </recommendedName>
</protein>
<reference evidence="2" key="1">
    <citation type="journal article" date="2020" name="Nature">
        <title>Giant virus diversity and host interactions through global metagenomics.</title>
        <authorList>
            <person name="Schulz F."/>
            <person name="Roux S."/>
            <person name="Paez-Espino D."/>
            <person name="Jungbluth S."/>
            <person name="Walsh D.A."/>
            <person name="Denef V.J."/>
            <person name="McMahon K.D."/>
            <person name="Konstantinidis K.T."/>
            <person name="Eloe-Fadrosh E.A."/>
            <person name="Kyrpides N.C."/>
            <person name="Woyke T."/>
        </authorList>
    </citation>
    <scope>NUCLEOTIDE SEQUENCE</scope>
    <source>
        <strain evidence="2">GVMAG-M-3300020185-18</strain>
    </source>
</reference>
<name>A0A6C0C2H2_9ZZZZ</name>
<accession>A0A6C0C2H2</accession>
<keyword evidence="1" id="KW-0472">Membrane</keyword>
<sequence>MTENKKLFNMNQEHKFHVLISFSIFIVITLLRIFGVWGSVMPIKKIKHIFSNTHFLLGLMLVVGWSFFILGIDGAKYLTNDNDTYNSYVEATKKSILAIIIAIFSKLELIIPVFWLVWLSAFYLQGWS</sequence>
<keyword evidence="1" id="KW-1133">Transmembrane helix</keyword>
<keyword evidence="1" id="KW-0812">Transmembrane</keyword>
<evidence type="ECO:0008006" key="3">
    <source>
        <dbReference type="Google" id="ProtNLM"/>
    </source>
</evidence>
<proteinExistence type="predicted"/>
<feature type="transmembrane region" description="Helical" evidence="1">
    <location>
        <begin position="55"/>
        <end position="75"/>
    </location>
</feature>
<dbReference type="EMBL" id="MN739319">
    <property type="protein sequence ID" value="QHS98600.1"/>
    <property type="molecule type" value="Genomic_DNA"/>
</dbReference>
<evidence type="ECO:0000313" key="2">
    <source>
        <dbReference type="EMBL" id="QHS98600.1"/>
    </source>
</evidence>
<feature type="transmembrane region" description="Helical" evidence="1">
    <location>
        <begin position="95"/>
        <end position="124"/>
    </location>
</feature>
<feature type="transmembrane region" description="Helical" evidence="1">
    <location>
        <begin position="20"/>
        <end position="43"/>
    </location>
</feature>
<evidence type="ECO:0000256" key="1">
    <source>
        <dbReference type="SAM" id="Phobius"/>
    </source>
</evidence>
<organism evidence="2">
    <name type="scientific">viral metagenome</name>
    <dbReference type="NCBI Taxonomy" id="1070528"/>
    <lineage>
        <taxon>unclassified sequences</taxon>
        <taxon>metagenomes</taxon>
        <taxon>organismal metagenomes</taxon>
    </lineage>
</organism>